<keyword evidence="5 6" id="KW-0472">Membrane</keyword>
<dbReference type="PANTHER" id="PTHR23519">
    <property type="entry name" value="AUTOPHAGY-RELATED PROTEIN 22"/>
    <property type="match status" value="1"/>
</dbReference>
<comment type="subcellular location">
    <subcellularLocation>
        <location evidence="1">Endomembrane system</location>
        <topology evidence="1">Multi-pass membrane protein</topology>
    </subcellularLocation>
</comment>
<proteinExistence type="predicted"/>
<dbReference type="Gene3D" id="1.20.1250.20">
    <property type="entry name" value="MFS general substrate transporter like domains"/>
    <property type="match status" value="1"/>
</dbReference>
<reference evidence="7 8" key="1">
    <citation type="submission" date="2020-12" db="EMBL/GenBank/DDBJ databases">
        <title>FDA dAtabase for Regulatory Grade micrObial Sequences (FDA-ARGOS): Supporting development and validation of Infectious Disease Dx tests.</title>
        <authorList>
            <person name="Sproer C."/>
            <person name="Gronow S."/>
            <person name="Severitt S."/>
            <person name="Schroder I."/>
            <person name="Tallon L."/>
            <person name="Sadzewicz L."/>
            <person name="Zhao X."/>
            <person name="Boylan J."/>
            <person name="Ott S."/>
            <person name="Bowen H."/>
            <person name="Vavikolanu K."/>
            <person name="Mehta A."/>
            <person name="Aluvathingal J."/>
            <person name="Nadendla S."/>
            <person name="Lowell S."/>
            <person name="Myers T."/>
            <person name="Yan Y."/>
            <person name="Sichtig H."/>
        </authorList>
    </citation>
    <scope>NUCLEOTIDE SEQUENCE [LARGE SCALE GENOMIC DNA]</scope>
    <source>
        <strain evidence="7 8">FDAARGOS_1001</strain>
    </source>
</reference>
<evidence type="ECO:0000256" key="6">
    <source>
        <dbReference type="SAM" id="Phobius"/>
    </source>
</evidence>
<organism evidence="7 8">
    <name type="scientific">Rothia kristinae</name>
    <dbReference type="NCBI Taxonomy" id="37923"/>
    <lineage>
        <taxon>Bacteria</taxon>
        <taxon>Bacillati</taxon>
        <taxon>Actinomycetota</taxon>
        <taxon>Actinomycetes</taxon>
        <taxon>Micrococcales</taxon>
        <taxon>Micrococcaceae</taxon>
        <taxon>Rothia</taxon>
    </lineage>
</organism>
<feature type="transmembrane region" description="Helical" evidence="6">
    <location>
        <begin position="309"/>
        <end position="326"/>
    </location>
</feature>
<dbReference type="SUPFAM" id="SSF103473">
    <property type="entry name" value="MFS general substrate transporter"/>
    <property type="match status" value="1"/>
</dbReference>
<dbReference type="Proteomes" id="UP000595221">
    <property type="component" value="Chromosome"/>
</dbReference>
<keyword evidence="4 6" id="KW-1133">Transmembrane helix</keyword>
<evidence type="ECO:0000313" key="7">
    <source>
        <dbReference type="EMBL" id="QQC58926.1"/>
    </source>
</evidence>
<dbReference type="InterPro" id="IPR050495">
    <property type="entry name" value="ATG22/LtaA_families"/>
</dbReference>
<dbReference type="RefSeq" id="WP_198489939.1">
    <property type="nucleotide sequence ID" value="NZ_CP066078.1"/>
</dbReference>
<feature type="transmembrane region" description="Helical" evidence="6">
    <location>
        <begin position="367"/>
        <end position="391"/>
    </location>
</feature>
<dbReference type="InterPro" id="IPR024671">
    <property type="entry name" value="Atg22-like"/>
</dbReference>
<feature type="transmembrane region" description="Helical" evidence="6">
    <location>
        <begin position="150"/>
        <end position="171"/>
    </location>
</feature>
<sequence>MITPRRRPTLAWALWDAGSASFNAVMTTFVFSVYLTSASFGDEAHTSRVLSTGLAIAGLVVALSAPVVGQRADRAGSRRRALGLNTALVAMCVAACFFVRPEPAYLYLGVGLLGLANIFSEIATVHYNALLPVISTPKTVGRVSGIGWSFGYFGGILALLIVLLGFISPGLLGLPEEEEALNLRGVAVFSAVWLAALSLPILVRFPETAVEDLAPQAARESIRDSYRRLGRTLLRLLREEPATLRFLIASAVFRDGLAGIFTFGGVLAAGTFGFSTNQVIVFAIAGNLVAGAGALLGGRLDDLLGPKRVIVISLVCLIAAASPLLLLRGQAAFWVCGLILCGFVGPAQSAARTYLSRITTPGKEGEYFGLYSTTGRVMSFLAPALFSLFVAITGQQIWGVAGIILVLAAGLILALTLPRVGGAQQPGAEADADGLRVREG</sequence>
<dbReference type="EMBL" id="CP066078">
    <property type="protein sequence ID" value="QQC58926.1"/>
    <property type="molecule type" value="Genomic_DNA"/>
</dbReference>
<feature type="transmembrane region" description="Helical" evidence="6">
    <location>
        <begin position="279"/>
        <end position="297"/>
    </location>
</feature>
<feature type="transmembrane region" description="Helical" evidence="6">
    <location>
        <begin position="244"/>
        <end position="267"/>
    </location>
</feature>
<keyword evidence="2" id="KW-0813">Transport</keyword>
<accession>A0A7T4MSR4</accession>
<gene>
    <name evidence="7" type="ORF">I6H58_08150</name>
</gene>
<dbReference type="PANTHER" id="PTHR23519:SF1">
    <property type="entry name" value="AUTOPHAGY-RELATED PROTEIN 22"/>
    <property type="match status" value="1"/>
</dbReference>
<evidence type="ECO:0000256" key="4">
    <source>
        <dbReference type="ARBA" id="ARBA00022989"/>
    </source>
</evidence>
<feature type="transmembrane region" description="Helical" evidence="6">
    <location>
        <begin position="332"/>
        <end position="355"/>
    </location>
</feature>
<evidence type="ECO:0000256" key="2">
    <source>
        <dbReference type="ARBA" id="ARBA00022448"/>
    </source>
</evidence>
<feature type="transmembrane region" description="Helical" evidence="6">
    <location>
        <begin position="49"/>
        <end position="69"/>
    </location>
</feature>
<dbReference type="AlphaFoldDB" id="A0A7T4MSR4"/>
<feature type="transmembrane region" description="Helical" evidence="6">
    <location>
        <begin position="397"/>
        <end position="417"/>
    </location>
</feature>
<keyword evidence="3 6" id="KW-0812">Transmembrane</keyword>
<feature type="transmembrane region" description="Helical" evidence="6">
    <location>
        <begin position="183"/>
        <end position="203"/>
    </location>
</feature>
<protein>
    <submittedName>
        <fullName evidence="7">MFS transporter</fullName>
    </submittedName>
</protein>
<evidence type="ECO:0000256" key="3">
    <source>
        <dbReference type="ARBA" id="ARBA00022692"/>
    </source>
</evidence>
<feature type="transmembrane region" description="Helical" evidence="6">
    <location>
        <begin position="12"/>
        <end position="37"/>
    </location>
</feature>
<evidence type="ECO:0000256" key="5">
    <source>
        <dbReference type="ARBA" id="ARBA00023136"/>
    </source>
</evidence>
<dbReference type="Pfam" id="PF11700">
    <property type="entry name" value="ATG22"/>
    <property type="match status" value="1"/>
</dbReference>
<evidence type="ECO:0000256" key="1">
    <source>
        <dbReference type="ARBA" id="ARBA00004127"/>
    </source>
</evidence>
<dbReference type="InterPro" id="IPR036259">
    <property type="entry name" value="MFS_trans_sf"/>
</dbReference>
<feature type="transmembrane region" description="Helical" evidence="6">
    <location>
        <begin position="81"/>
        <end position="100"/>
    </location>
</feature>
<feature type="transmembrane region" description="Helical" evidence="6">
    <location>
        <begin position="106"/>
        <end position="129"/>
    </location>
</feature>
<dbReference type="GO" id="GO:0012505">
    <property type="term" value="C:endomembrane system"/>
    <property type="evidence" value="ECO:0007669"/>
    <property type="project" value="UniProtKB-SubCell"/>
</dbReference>
<evidence type="ECO:0000313" key="8">
    <source>
        <dbReference type="Proteomes" id="UP000595221"/>
    </source>
</evidence>
<name>A0A7T4MSR4_9MICC</name>